<evidence type="ECO:0000313" key="11">
    <source>
        <dbReference type="Proteomes" id="UP000637704"/>
    </source>
</evidence>
<feature type="compositionally biased region" description="Low complexity" evidence="8">
    <location>
        <begin position="489"/>
        <end position="498"/>
    </location>
</feature>
<dbReference type="InterPro" id="IPR011598">
    <property type="entry name" value="bHLH_dom"/>
</dbReference>
<evidence type="ECO:0000256" key="3">
    <source>
        <dbReference type="ARBA" id="ARBA00023015"/>
    </source>
</evidence>
<keyword evidence="3" id="KW-0805">Transcription regulation</keyword>
<dbReference type="Proteomes" id="UP000637704">
    <property type="component" value="Unassembled WGS sequence"/>
</dbReference>
<sequence length="744" mass="82659">MMCCLFCFSGKLVSPKWKNFKGLKLQWRDKIRLNNAIWRAWYMQYLEKRKNPVCHFVTPLDGSVDVDEHRRPEAIATEGKYWKRRIEIVIREYHKWRTYFKKRLQKHKDEDLSSLVRDDDVVLWQKRRYGRDTPVPMEEGSLLDADMLMSEFTDTLFSTLSSHQLVSWPNSRDIAHLGNADMIQPGLIPLQPNFDFMDTFEPFQDLFTPSRSSNYFPSVSAVSSATTDSSGHSSQSPVLPSDSLPNTLPAENISDGLVTSSVPAPVIPDVGTDQCSNIKSEGSFIQPADYTPDSSLSGPQTFMPVFQAPLPLLQPATQQHQSPLPAVPLNSSLSSPPAPFAAPETQKLGLCESTVITFALLKAVPLANAGTRPKQSKKIVPAPKPENVSLLLKNAFVTPAAFQGQSRAVTVTPAPVKREGILTPATSQSNVAIAPAGIVRAPAVTEFHINFLVGPAQRAPSSQQTQSTVSHLFSPSVVQDVLVKGEQIPSHSSSSQVPSPTPSRDCQNSGHASPCASEQSPSPQSPQNNCSGKPATDPNMAAFKNRRMKHISEQKRRFNIKIGFTTLNSLVSTNSKSISHAVMLQKTVEYIAKLQQERTQMQEETRRLREEIEELHAAIISCQQQLPATGVPVTLQRFDHMRRMFDEYVRSRTLQNWKFWIFSIIIKPLFESFSGMVSSTSLKDLNQTAMAWLDQHCSLPVLRPMVLNTLRHLSTTTSILSDPSHLPEQAAEAVKKMNKAAGDT</sequence>
<accession>A0A851XRR8</accession>
<evidence type="ECO:0000256" key="4">
    <source>
        <dbReference type="ARBA" id="ARBA00023125"/>
    </source>
</evidence>
<evidence type="ECO:0000256" key="8">
    <source>
        <dbReference type="SAM" id="MobiDB-lite"/>
    </source>
</evidence>
<feature type="compositionally biased region" description="Low complexity" evidence="8">
    <location>
        <begin position="512"/>
        <end position="531"/>
    </location>
</feature>
<evidence type="ECO:0000256" key="6">
    <source>
        <dbReference type="ARBA" id="ARBA00023242"/>
    </source>
</evidence>
<dbReference type="EMBL" id="WBNI01000850">
    <property type="protein sequence ID" value="NXD69867.1"/>
    <property type="molecule type" value="Genomic_DNA"/>
</dbReference>
<dbReference type="CDD" id="cd19688">
    <property type="entry name" value="bHLHzip_MLXIP"/>
    <property type="match status" value="1"/>
</dbReference>
<feature type="non-terminal residue" evidence="10">
    <location>
        <position position="1"/>
    </location>
</feature>
<keyword evidence="7" id="KW-0175">Coiled coil</keyword>
<dbReference type="Pfam" id="PF00010">
    <property type="entry name" value="HLH"/>
    <property type="match status" value="1"/>
</dbReference>
<dbReference type="InterPro" id="IPR052207">
    <property type="entry name" value="Max-like/E-box_TFs"/>
</dbReference>
<dbReference type="FunFam" id="4.10.280.10:FF:000028">
    <property type="entry name" value="MLX interacting protein like"/>
    <property type="match status" value="1"/>
</dbReference>
<name>A0A851XRR8_EOLRO</name>
<keyword evidence="6" id="KW-0539">Nucleus</keyword>
<keyword evidence="2" id="KW-0597">Phosphoprotein</keyword>
<dbReference type="PANTHER" id="PTHR15741">
    <property type="entry name" value="BASIC HELIX-LOOP-HELIX ZIP TRANSCRIPTION FACTOR"/>
    <property type="match status" value="1"/>
</dbReference>
<feature type="compositionally biased region" description="Low complexity" evidence="8">
    <location>
        <begin position="222"/>
        <end position="236"/>
    </location>
</feature>
<proteinExistence type="predicted"/>
<protein>
    <submittedName>
        <fullName evidence="10">MLXIP protein</fullName>
    </submittedName>
</protein>
<dbReference type="SUPFAM" id="SSF47459">
    <property type="entry name" value="HLH, helix-loop-helix DNA-binding domain"/>
    <property type="match status" value="1"/>
</dbReference>
<keyword evidence="11" id="KW-1185">Reference proteome</keyword>
<dbReference type="PROSITE" id="PS50888">
    <property type="entry name" value="BHLH"/>
    <property type="match status" value="1"/>
</dbReference>
<feature type="coiled-coil region" evidence="7">
    <location>
        <begin position="584"/>
        <end position="625"/>
    </location>
</feature>
<evidence type="ECO:0000259" key="9">
    <source>
        <dbReference type="PROSITE" id="PS50888"/>
    </source>
</evidence>
<keyword evidence="5" id="KW-0804">Transcription</keyword>
<dbReference type="SMART" id="SM00353">
    <property type="entry name" value="HLH"/>
    <property type="match status" value="1"/>
</dbReference>
<dbReference type="GO" id="GO:0000978">
    <property type="term" value="F:RNA polymerase II cis-regulatory region sequence-specific DNA binding"/>
    <property type="evidence" value="ECO:0007669"/>
    <property type="project" value="TreeGrafter"/>
</dbReference>
<gene>
    <name evidence="10" type="primary">Mlxip</name>
    <name evidence="10" type="ORF">EOLROS_R03638</name>
</gene>
<dbReference type="AlphaFoldDB" id="A0A851XRR8"/>
<feature type="region of interest" description="Disordered" evidence="8">
    <location>
        <begin position="222"/>
        <end position="255"/>
    </location>
</feature>
<organism evidence="10 11">
    <name type="scientific">Eolophus roseicapilla</name>
    <name type="common">Galah cockatoo</name>
    <name type="synonym">Cacatua roseicapilla</name>
    <dbReference type="NCBI Taxonomy" id="176039"/>
    <lineage>
        <taxon>Eukaryota</taxon>
        <taxon>Metazoa</taxon>
        <taxon>Chordata</taxon>
        <taxon>Craniata</taxon>
        <taxon>Vertebrata</taxon>
        <taxon>Euteleostomi</taxon>
        <taxon>Archelosauria</taxon>
        <taxon>Archosauria</taxon>
        <taxon>Dinosauria</taxon>
        <taxon>Saurischia</taxon>
        <taxon>Theropoda</taxon>
        <taxon>Coelurosauria</taxon>
        <taxon>Aves</taxon>
        <taxon>Neognathae</taxon>
        <taxon>Neoaves</taxon>
        <taxon>Telluraves</taxon>
        <taxon>Australaves</taxon>
        <taxon>Psittaciformes</taxon>
        <taxon>Cacatuidae</taxon>
        <taxon>Eolophus</taxon>
    </lineage>
</organism>
<evidence type="ECO:0000313" key="10">
    <source>
        <dbReference type="EMBL" id="NXD69867.1"/>
    </source>
</evidence>
<dbReference type="GO" id="GO:0000981">
    <property type="term" value="F:DNA-binding transcription factor activity, RNA polymerase II-specific"/>
    <property type="evidence" value="ECO:0007669"/>
    <property type="project" value="TreeGrafter"/>
</dbReference>
<reference evidence="10" key="1">
    <citation type="submission" date="2019-09" db="EMBL/GenBank/DDBJ databases">
        <title>Bird 10,000 Genomes (B10K) Project - Family phase.</title>
        <authorList>
            <person name="Zhang G."/>
        </authorList>
    </citation>
    <scope>NUCLEOTIDE SEQUENCE</scope>
    <source>
        <strain evidence="10">B10K-DU-025-06</strain>
        <tissue evidence="10">Mixed tissue sample</tissue>
    </source>
</reference>
<evidence type="ECO:0000256" key="7">
    <source>
        <dbReference type="SAM" id="Coils"/>
    </source>
</evidence>
<feature type="domain" description="BHLH" evidence="9">
    <location>
        <begin position="544"/>
        <end position="594"/>
    </location>
</feature>
<keyword evidence="4" id="KW-0238">DNA-binding</keyword>
<evidence type="ECO:0000256" key="5">
    <source>
        <dbReference type="ARBA" id="ARBA00023163"/>
    </source>
</evidence>
<dbReference type="PANTHER" id="PTHR15741:SF23">
    <property type="entry name" value="MLX-INTERACTING PROTEIN"/>
    <property type="match status" value="1"/>
</dbReference>
<evidence type="ECO:0000256" key="1">
    <source>
        <dbReference type="ARBA" id="ARBA00004123"/>
    </source>
</evidence>
<dbReference type="GO" id="GO:0005634">
    <property type="term" value="C:nucleus"/>
    <property type="evidence" value="ECO:0007669"/>
    <property type="project" value="UniProtKB-SubCell"/>
</dbReference>
<comment type="subcellular location">
    <subcellularLocation>
        <location evidence="1">Nucleus</location>
    </subcellularLocation>
</comment>
<evidence type="ECO:0000256" key="2">
    <source>
        <dbReference type="ARBA" id="ARBA00022553"/>
    </source>
</evidence>
<feature type="non-terminal residue" evidence="10">
    <location>
        <position position="744"/>
    </location>
</feature>
<comment type="caution">
    <text evidence="10">The sequence shown here is derived from an EMBL/GenBank/DDBJ whole genome shotgun (WGS) entry which is preliminary data.</text>
</comment>
<feature type="region of interest" description="Disordered" evidence="8">
    <location>
        <begin position="487"/>
        <end position="539"/>
    </location>
</feature>
<dbReference type="InterPro" id="IPR036638">
    <property type="entry name" value="HLH_DNA-bd_sf"/>
</dbReference>
<dbReference type="Gene3D" id="4.10.280.10">
    <property type="entry name" value="Helix-loop-helix DNA-binding domain"/>
    <property type="match status" value="1"/>
</dbReference>
<dbReference type="GO" id="GO:0046983">
    <property type="term" value="F:protein dimerization activity"/>
    <property type="evidence" value="ECO:0007669"/>
    <property type="project" value="InterPro"/>
</dbReference>